<name>A0ACB8XQC9_ARCLA</name>
<evidence type="ECO:0000313" key="2">
    <source>
        <dbReference type="Proteomes" id="UP001055879"/>
    </source>
</evidence>
<evidence type="ECO:0000313" key="1">
    <source>
        <dbReference type="EMBL" id="KAI3668974.1"/>
    </source>
</evidence>
<keyword evidence="2" id="KW-1185">Reference proteome</keyword>
<proteinExistence type="predicted"/>
<protein>
    <submittedName>
        <fullName evidence="1">Uncharacterized protein</fullName>
    </submittedName>
</protein>
<comment type="caution">
    <text evidence="1">The sequence shown here is derived from an EMBL/GenBank/DDBJ whole genome shotgun (WGS) entry which is preliminary data.</text>
</comment>
<dbReference type="Proteomes" id="UP001055879">
    <property type="component" value="Linkage Group LG16"/>
</dbReference>
<sequence>MSKVTGTEEDELQDLEAPPLVHPPENPNVPLVNNENTPGYPDWLNRRSRTYDDGRPFMKVPETLKVILTITFALIGIHTVALKGYPT</sequence>
<reference evidence="2" key="1">
    <citation type="journal article" date="2022" name="Mol. Ecol. Resour.">
        <title>The genomes of chicory, endive, great burdock and yacon provide insights into Asteraceae palaeo-polyploidization history and plant inulin production.</title>
        <authorList>
            <person name="Fan W."/>
            <person name="Wang S."/>
            <person name="Wang H."/>
            <person name="Wang A."/>
            <person name="Jiang F."/>
            <person name="Liu H."/>
            <person name="Zhao H."/>
            <person name="Xu D."/>
            <person name="Zhang Y."/>
        </authorList>
    </citation>
    <scope>NUCLEOTIDE SEQUENCE [LARGE SCALE GENOMIC DNA]</scope>
    <source>
        <strain evidence="2">cv. Niubang</strain>
    </source>
</reference>
<dbReference type="EMBL" id="CM042062">
    <property type="protein sequence ID" value="KAI3668974.1"/>
    <property type="molecule type" value="Genomic_DNA"/>
</dbReference>
<accession>A0ACB8XQC9</accession>
<organism evidence="1 2">
    <name type="scientific">Arctium lappa</name>
    <name type="common">Greater burdock</name>
    <name type="synonym">Lappa major</name>
    <dbReference type="NCBI Taxonomy" id="4217"/>
    <lineage>
        <taxon>Eukaryota</taxon>
        <taxon>Viridiplantae</taxon>
        <taxon>Streptophyta</taxon>
        <taxon>Embryophyta</taxon>
        <taxon>Tracheophyta</taxon>
        <taxon>Spermatophyta</taxon>
        <taxon>Magnoliopsida</taxon>
        <taxon>eudicotyledons</taxon>
        <taxon>Gunneridae</taxon>
        <taxon>Pentapetalae</taxon>
        <taxon>asterids</taxon>
        <taxon>campanulids</taxon>
        <taxon>Asterales</taxon>
        <taxon>Asteraceae</taxon>
        <taxon>Carduoideae</taxon>
        <taxon>Cardueae</taxon>
        <taxon>Arctiinae</taxon>
        <taxon>Arctium</taxon>
    </lineage>
</organism>
<gene>
    <name evidence="1" type="ORF">L6452_40191</name>
</gene>
<reference evidence="1 2" key="2">
    <citation type="journal article" date="2022" name="Mol. Ecol. Resour.">
        <title>The genomes of chicory, endive, great burdock and yacon provide insights into Asteraceae paleo-polyploidization history and plant inulin production.</title>
        <authorList>
            <person name="Fan W."/>
            <person name="Wang S."/>
            <person name="Wang H."/>
            <person name="Wang A."/>
            <person name="Jiang F."/>
            <person name="Liu H."/>
            <person name="Zhao H."/>
            <person name="Xu D."/>
            <person name="Zhang Y."/>
        </authorList>
    </citation>
    <scope>NUCLEOTIDE SEQUENCE [LARGE SCALE GENOMIC DNA]</scope>
    <source>
        <strain evidence="2">cv. Niubang</strain>
    </source>
</reference>